<organism evidence="2 3">
    <name type="scientific">Cymbomonas tetramitiformis</name>
    <dbReference type="NCBI Taxonomy" id="36881"/>
    <lineage>
        <taxon>Eukaryota</taxon>
        <taxon>Viridiplantae</taxon>
        <taxon>Chlorophyta</taxon>
        <taxon>Pyramimonadophyceae</taxon>
        <taxon>Pyramimonadales</taxon>
        <taxon>Pyramimonadaceae</taxon>
        <taxon>Cymbomonas</taxon>
    </lineage>
</organism>
<protein>
    <submittedName>
        <fullName evidence="2">Uncharacterized protein</fullName>
    </submittedName>
</protein>
<feature type="region of interest" description="Disordered" evidence="1">
    <location>
        <begin position="281"/>
        <end position="309"/>
    </location>
</feature>
<feature type="region of interest" description="Disordered" evidence="1">
    <location>
        <begin position="244"/>
        <end position="264"/>
    </location>
</feature>
<dbReference type="EMBL" id="LGRX02021297">
    <property type="protein sequence ID" value="KAK3256838.1"/>
    <property type="molecule type" value="Genomic_DNA"/>
</dbReference>
<evidence type="ECO:0000313" key="2">
    <source>
        <dbReference type="EMBL" id="KAK3256838.1"/>
    </source>
</evidence>
<dbReference type="Proteomes" id="UP001190700">
    <property type="component" value="Unassembled WGS sequence"/>
</dbReference>
<reference evidence="2 3" key="1">
    <citation type="journal article" date="2015" name="Genome Biol. Evol.">
        <title>Comparative Genomics of a Bacterivorous Green Alga Reveals Evolutionary Causalities and Consequences of Phago-Mixotrophic Mode of Nutrition.</title>
        <authorList>
            <person name="Burns J.A."/>
            <person name="Paasch A."/>
            <person name="Narechania A."/>
            <person name="Kim E."/>
        </authorList>
    </citation>
    <scope>NUCLEOTIDE SEQUENCE [LARGE SCALE GENOMIC DNA]</scope>
    <source>
        <strain evidence="2 3">PLY_AMNH</strain>
    </source>
</reference>
<keyword evidence="3" id="KW-1185">Reference proteome</keyword>
<sequence>MFSARDLAREEAPTSKYAMENWVRSHYGMQYKHPIVFTPTMLLDNMVEDHFVACVLHWLSRQVDSGCKVTIHAHADTDEKAAALSAQLKELGISMSKVLKKWEAHKMAKDQAGKATFICDHSVAVLAEYDVFLDMHTPEDRAELYEDQWLEMVNTYEAIHERYEDTEENKNLKAENIKQAATNLAKAWENAVPHIKLPYMHIALVHLPRAVLKHGTNLDQFSGQGIEHLNKLRQIYHQCASNRKRRTMKDKKTGGVRQQRRGEQGQVMLHEHERAAVMKKYPSLSRAQKNIKRKADKAAEVPPAKKTQQ</sequence>
<comment type="caution">
    <text evidence="2">The sequence shown here is derived from an EMBL/GenBank/DDBJ whole genome shotgun (WGS) entry which is preliminary data.</text>
</comment>
<evidence type="ECO:0000256" key="1">
    <source>
        <dbReference type="SAM" id="MobiDB-lite"/>
    </source>
</evidence>
<name>A0AAE0FBX3_9CHLO</name>
<accession>A0AAE0FBX3</accession>
<gene>
    <name evidence="2" type="ORF">CYMTET_34060</name>
</gene>
<proteinExistence type="predicted"/>
<evidence type="ECO:0000313" key="3">
    <source>
        <dbReference type="Proteomes" id="UP001190700"/>
    </source>
</evidence>
<dbReference type="AlphaFoldDB" id="A0AAE0FBX3"/>